<dbReference type="InterPro" id="IPR036770">
    <property type="entry name" value="Ankyrin_rpt-contain_sf"/>
</dbReference>
<dbReference type="PANTHER" id="PTHR45661:SF3">
    <property type="entry name" value="IG-LIKE DOMAIN-CONTAINING PROTEIN"/>
    <property type="match status" value="1"/>
</dbReference>
<organism evidence="1 2">
    <name type="scientific">Tritrichomonas musculus</name>
    <dbReference type="NCBI Taxonomy" id="1915356"/>
    <lineage>
        <taxon>Eukaryota</taxon>
        <taxon>Metamonada</taxon>
        <taxon>Parabasalia</taxon>
        <taxon>Tritrichomonadida</taxon>
        <taxon>Tritrichomonadidae</taxon>
        <taxon>Tritrichomonas</taxon>
    </lineage>
</organism>
<dbReference type="Pfam" id="PF13306">
    <property type="entry name" value="LRR_5"/>
    <property type="match status" value="1"/>
</dbReference>
<dbReference type="PANTHER" id="PTHR45661">
    <property type="entry name" value="SURFACE ANTIGEN"/>
    <property type="match status" value="1"/>
</dbReference>
<reference evidence="1 2" key="1">
    <citation type="submission" date="2024-04" db="EMBL/GenBank/DDBJ databases">
        <title>Tritrichomonas musculus Genome.</title>
        <authorList>
            <person name="Alves-Ferreira E."/>
            <person name="Grigg M."/>
            <person name="Lorenzi H."/>
            <person name="Galac M."/>
        </authorList>
    </citation>
    <scope>NUCLEOTIDE SEQUENCE [LARGE SCALE GENOMIC DNA]</scope>
    <source>
        <strain evidence="1 2">EAF2021</strain>
    </source>
</reference>
<dbReference type="InterPro" id="IPR026906">
    <property type="entry name" value="LRR_5"/>
</dbReference>
<protein>
    <recommendedName>
        <fullName evidence="3">Surface antigen BspA-like protein</fullName>
    </recommendedName>
</protein>
<gene>
    <name evidence="1" type="ORF">M9Y10_036623</name>
</gene>
<accession>A0ABR2GV11</accession>
<dbReference type="InterPro" id="IPR053139">
    <property type="entry name" value="Surface_bspA-like"/>
</dbReference>
<evidence type="ECO:0000313" key="2">
    <source>
        <dbReference type="Proteomes" id="UP001470230"/>
    </source>
</evidence>
<comment type="caution">
    <text evidence="1">The sequence shown here is derived from an EMBL/GenBank/DDBJ whole genome shotgun (WGS) entry which is preliminary data.</text>
</comment>
<sequence length="449" mass="52166">MIDQNDTFQYLEYFLPEVKSFLLSKKYTEIKDYIFINENILISDDQTNPIYDEKRERGENGHYICHIIQNDFIDEFVSYVNQQCVPLSSTIKPSIFETNLFLLKQTNTTLIEYATFYGSIQIFNFLRINGVEINRSLWSYAIHGRNPEIIHYLEKVTYLKTMKKEVLHESMKCYHHELTEYIINNYYNENEEINKDVKFLNFSYFPNDLFDENSLYYLCKYDCYDYIKTNIQSFLSKVQIKDKNPINVITKLNNSVMEIFLENLNICKNSSGMSLFHNCQSITQIIFPSSLTEIGNWTFSRCSSLKKVHFSSSIVKIGDYSFYGCSSLSQVTFESESSLKSIGEYSFYGCSSLMQIEIPSTVNSIGDYSFGCCSSLRQFEVPSSLTSINDYLFYSCTGLSQVLFDSHSFLISIGSNSFAKCFSLKEIKIPQSVKSIGEKAFEYCKIIRL</sequence>
<dbReference type="EMBL" id="JAPFFF010000060">
    <property type="protein sequence ID" value="KAK8837197.1"/>
    <property type="molecule type" value="Genomic_DNA"/>
</dbReference>
<keyword evidence="2" id="KW-1185">Reference proteome</keyword>
<name>A0ABR2GV11_9EUKA</name>
<proteinExistence type="predicted"/>
<dbReference type="SUPFAM" id="SSF52058">
    <property type="entry name" value="L domain-like"/>
    <property type="match status" value="1"/>
</dbReference>
<evidence type="ECO:0000313" key="1">
    <source>
        <dbReference type="EMBL" id="KAK8837197.1"/>
    </source>
</evidence>
<dbReference type="Proteomes" id="UP001470230">
    <property type="component" value="Unassembled WGS sequence"/>
</dbReference>
<evidence type="ECO:0008006" key="3">
    <source>
        <dbReference type="Google" id="ProtNLM"/>
    </source>
</evidence>
<dbReference type="InterPro" id="IPR032675">
    <property type="entry name" value="LRR_dom_sf"/>
</dbReference>
<dbReference type="Gene3D" id="3.40.50.12480">
    <property type="match status" value="1"/>
</dbReference>
<dbReference type="Gene3D" id="3.80.10.10">
    <property type="entry name" value="Ribonuclease Inhibitor"/>
    <property type="match status" value="2"/>
</dbReference>
<dbReference type="SUPFAM" id="SSF48403">
    <property type="entry name" value="Ankyrin repeat"/>
    <property type="match status" value="1"/>
</dbReference>